<dbReference type="InterPro" id="IPR028098">
    <property type="entry name" value="Glyco_trans_4-like_N"/>
</dbReference>
<reference evidence="5 6" key="1">
    <citation type="submission" date="2020-08" db="EMBL/GenBank/DDBJ databases">
        <title>Paraeoetvoesia sp. YC-7-48 draft genome sequence.</title>
        <authorList>
            <person name="Yao L."/>
        </authorList>
    </citation>
    <scope>NUCLEOTIDE SEQUENCE [LARGE SCALE GENOMIC DNA]</scope>
    <source>
        <strain evidence="6">YC-7-48</strain>
    </source>
</reference>
<dbReference type="Pfam" id="PF13439">
    <property type="entry name" value="Glyco_transf_4"/>
    <property type="match status" value="1"/>
</dbReference>
<feature type="domain" description="Glycosyltransferase subfamily 4-like N-terminal" evidence="4">
    <location>
        <begin position="14"/>
        <end position="175"/>
    </location>
</feature>
<dbReference type="SUPFAM" id="SSF53756">
    <property type="entry name" value="UDP-Glycosyltransferase/glycogen phosphorylase"/>
    <property type="match status" value="1"/>
</dbReference>
<protein>
    <submittedName>
        <fullName evidence="5">Glycosyltransferase family 4 protein</fullName>
    </submittedName>
</protein>
<keyword evidence="2 5" id="KW-0808">Transferase</keyword>
<dbReference type="InterPro" id="IPR001296">
    <property type="entry name" value="Glyco_trans_1"/>
</dbReference>
<dbReference type="EMBL" id="JACJUU010000013">
    <property type="protein sequence ID" value="MBC2770857.1"/>
    <property type="molecule type" value="Genomic_DNA"/>
</dbReference>
<organism evidence="5 6">
    <name type="scientific">Pusillimonas minor</name>
    <dbReference type="NCBI Taxonomy" id="2697024"/>
    <lineage>
        <taxon>Bacteria</taxon>
        <taxon>Pseudomonadati</taxon>
        <taxon>Pseudomonadota</taxon>
        <taxon>Betaproteobacteria</taxon>
        <taxon>Burkholderiales</taxon>
        <taxon>Alcaligenaceae</taxon>
        <taxon>Pusillimonas</taxon>
    </lineage>
</organism>
<sequence>MKIAFVVDRFGGRFGGAEAYGVELMRELSRKHDVTVFARQYDPACDLHLPYVPIAIRRGLSSWMRVLLFAIRARRLTQQGFDIVHSHMNGWCGDVEVVHVTPVRYNWRVKPMAALKRAMSFISPRVQTYLQLEARRVRPRDGHKVVAVSGLIADQLRQAYGVDRHFPVIPPGVSPAGPVDTAGALALRQSMGWSETDLVCLLVARNPVRKGLLTVLKALGHLPDRVKLLVVGGNAPARDFVRQQAAHLGARVNVIDETSDVEPYYACADIYVHPTLNDSFGMAPLEAMAYGLPVILSPAPWCGFAQYVQPETEALLLDHPENADALATYINRIDTDANCRRRLEHGAAAVVARHSWAEVAANYEALYFQVLDERDGRVSSST</sequence>
<gene>
    <name evidence="5" type="ORF">GTU67_13150</name>
</gene>
<dbReference type="Proteomes" id="UP000545386">
    <property type="component" value="Unassembled WGS sequence"/>
</dbReference>
<dbReference type="CDD" id="cd03801">
    <property type="entry name" value="GT4_PimA-like"/>
    <property type="match status" value="1"/>
</dbReference>
<dbReference type="Pfam" id="PF00534">
    <property type="entry name" value="Glycos_transf_1"/>
    <property type="match status" value="1"/>
</dbReference>
<keyword evidence="1" id="KW-0328">Glycosyltransferase</keyword>
<evidence type="ECO:0000313" key="5">
    <source>
        <dbReference type="EMBL" id="MBC2770857.1"/>
    </source>
</evidence>
<evidence type="ECO:0000256" key="2">
    <source>
        <dbReference type="ARBA" id="ARBA00022679"/>
    </source>
</evidence>
<evidence type="ECO:0000259" key="3">
    <source>
        <dbReference type="Pfam" id="PF00534"/>
    </source>
</evidence>
<feature type="domain" description="Glycosyl transferase family 1" evidence="3">
    <location>
        <begin position="188"/>
        <end position="346"/>
    </location>
</feature>
<dbReference type="RefSeq" id="WP_185780527.1">
    <property type="nucleotide sequence ID" value="NZ_JACJUU010000013.1"/>
</dbReference>
<evidence type="ECO:0000256" key="1">
    <source>
        <dbReference type="ARBA" id="ARBA00022676"/>
    </source>
</evidence>
<comment type="caution">
    <text evidence="5">The sequence shown here is derived from an EMBL/GenBank/DDBJ whole genome shotgun (WGS) entry which is preliminary data.</text>
</comment>
<dbReference type="PANTHER" id="PTHR12526">
    <property type="entry name" value="GLYCOSYLTRANSFERASE"/>
    <property type="match status" value="1"/>
</dbReference>
<dbReference type="PANTHER" id="PTHR12526:SF510">
    <property type="entry name" value="D-INOSITOL 3-PHOSPHATE GLYCOSYLTRANSFERASE"/>
    <property type="match status" value="1"/>
</dbReference>
<name>A0A842HRB9_9BURK</name>
<dbReference type="Gene3D" id="3.40.50.2000">
    <property type="entry name" value="Glycogen Phosphorylase B"/>
    <property type="match status" value="2"/>
</dbReference>
<dbReference type="GO" id="GO:0016757">
    <property type="term" value="F:glycosyltransferase activity"/>
    <property type="evidence" value="ECO:0007669"/>
    <property type="project" value="UniProtKB-KW"/>
</dbReference>
<evidence type="ECO:0000313" key="6">
    <source>
        <dbReference type="Proteomes" id="UP000545386"/>
    </source>
</evidence>
<proteinExistence type="predicted"/>
<keyword evidence="6" id="KW-1185">Reference proteome</keyword>
<evidence type="ECO:0000259" key="4">
    <source>
        <dbReference type="Pfam" id="PF13439"/>
    </source>
</evidence>
<accession>A0A842HRB9</accession>
<dbReference type="AlphaFoldDB" id="A0A842HRB9"/>